<comment type="caution">
    <text evidence="9">The sequence shown here is derived from an EMBL/GenBank/DDBJ whole genome shotgun (WGS) entry which is preliminary data.</text>
</comment>
<evidence type="ECO:0000256" key="1">
    <source>
        <dbReference type="ARBA" id="ARBA00004141"/>
    </source>
</evidence>
<name>A0AAJ0BZH3_9PEZI</name>
<feature type="compositionally biased region" description="Gly residues" evidence="6">
    <location>
        <begin position="347"/>
        <end position="359"/>
    </location>
</feature>
<protein>
    <submittedName>
        <fullName evidence="9">CFEM domain-containing protein</fullName>
    </submittedName>
</protein>
<feature type="transmembrane region" description="Helical" evidence="7">
    <location>
        <begin position="157"/>
        <end position="186"/>
    </location>
</feature>
<dbReference type="AlphaFoldDB" id="A0AAJ0BZH3"/>
<feature type="transmembrane region" description="Helical" evidence="7">
    <location>
        <begin position="45"/>
        <end position="67"/>
    </location>
</feature>
<feature type="compositionally biased region" description="Polar residues" evidence="6">
    <location>
        <begin position="380"/>
        <end position="395"/>
    </location>
</feature>
<keyword evidence="4 7" id="KW-0472">Membrane</keyword>
<dbReference type="GeneID" id="85314667"/>
<evidence type="ECO:0000256" key="6">
    <source>
        <dbReference type="SAM" id="MobiDB-lite"/>
    </source>
</evidence>
<keyword evidence="2 7" id="KW-0812">Transmembrane</keyword>
<feature type="compositionally biased region" description="Low complexity" evidence="6">
    <location>
        <begin position="360"/>
        <end position="370"/>
    </location>
</feature>
<dbReference type="PANTHER" id="PTHR33048:SF55">
    <property type="entry name" value="INTEGRAL MEMBRANE PROTEIN"/>
    <property type="match status" value="1"/>
</dbReference>
<evidence type="ECO:0000256" key="3">
    <source>
        <dbReference type="ARBA" id="ARBA00022989"/>
    </source>
</evidence>
<dbReference type="RefSeq" id="XP_060283547.1">
    <property type="nucleotide sequence ID" value="XM_060431480.1"/>
</dbReference>
<comment type="similarity">
    <text evidence="5">Belongs to the SAT4 family.</text>
</comment>
<dbReference type="EMBL" id="MU839008">
    <property type="protein sequence ID" value="KAK1767334.1"/>
    <property type="molecule type" value="Genomic_DNA"/>
</dbReference>
<evidence type="ECO:0000256" key="4">
    <source>
        <dbReference type="ARBA" id="ARBA00023136"/>
    </source>
</evidence>
<dbReference type="Pfam" id="PF20684">
    <property type="entry name" value="Fung_rhodopsin"/>
    <property type="match status" value="1"/>
</dbReference>
<feature type="compositionally biased region" description="Basic and acidic residues" evidence="6">
    <location>
        <begin position="396"/>
        <end position="405"/>
    </location>
</feature>
<evidence type="ECO:0000256" key="2">
    <source>
        <dbReference type="ARBA" id="ARBA00022692"/>
    </source>
</evidence>
<feature type="transmembrane region" description="Helical" evidence="7">
    <location>
        <begin position="206"/>
        <end position="227"/>
    </location>
</feature>
<evidence type="ECO:0000313" key="9">
    <source>
        <dbReference type="EMBL" id="KAK1767334.1"/>
    </source>
</evidence>
<dbReference type="GO" id="GO:0016020">
    <property type="term" value="C:membrane"/>
    <property type="evidence" value="ECO:0007669"/>
    <property type="project" value="UniProtKB-SubCell"/>
</dbReference>
<dbReference type="PANTHER" id="PTHR33048">
    <property type="entry name" value="PTH11-LIKE INTEGRAL MEMBRANE PROTEIN (AFU_ORTHOLOGUE AFUA_5G11245)"/>
    <property type="match status" value="1"/>
</dbReference>
<feature type="region of interest" description="Disordered" evidence="6">
    <location>
        <begin position="459"/>
        <end position="478"/>
    </location>
</feature>
<evidence type="ECO:0000259" key="8">
    <source>
        <dbReference type="Pfam" id="PF20684"/>
    </source>
</evidence>
<reference evidence="9" key="1">
    <citation type="submission" date="2023-06" db="EMBL/GenBank/DDBJ databases">
        <title>Genome-scale phylogeny and comparative genomics of the fungal order Sordariales.</title>
        <authorList>
            <consortium name="Lawrence Berkeley National Laboratory"/>
            <person name="Hensen N."/>
            <person name="Bonometti L."/>
            <person name="Westerberg I."/>
            <person name="Brannstrom I.O."/>
            <person name="Guillou S."/>
            <person name="Cros-Aarteil S."/>
            <person name="Calhoun S."/>
            <person name="Haridas S."/>
            <person name="Kuo A."/>
            <person name="Mondo S."/>
            <person name="Pangilinan J."/>
            <person name="Riley R."/>
            <person name="Labutti K."/>
            <person name="Andreopoulos B."/>
            <person name="Lipzen A."/>
            <person name="Chen C."/>
            <person name="Yanf M."/>
            <person name="Daum C."/>
            <person name="Ng V."/>
            <person name="Clum A."/>
            <person name="Steindorff A."/>
            <person name="Ohm R."/>
            <person name="Martin F."/>
            <person name="Silar P."/>
            <person name="Natvig D."/>
            <person name="Lalanne C."/>
            <person name="Gautier V."/>
            <person name="Ament-Velasquez S.L."/>
            <person name="Kruys A."/>
            <person name="Hutchinson M.I."/>
            <person name="Powell A.J."/>
            <person name="Barry K."/>
            <person name="Miller A.N."/>
            <person name="Grigoriev I.V."/>
            <person name="Debuchy R."/>
            <person name="Gladieux P."/>
            <person name="Thoren M.H."/>
            <person name="Johannesson H."/>
        </authorList>
    </citation>
    <scope>NUCLEOTIDE SEQUENCE</scope>
    <source>
        <strain evidence="9">8032-3</strain>
    </source>
</reference>
<accession>A0AAJ0BZH3</accession>
<keyword evidence="10" id="KW-1185">Reference proteome</keyword>
<proteinExistence type="inferred from homology"/>
<dbReference type="InterPro" id="IPR052337">
    <property type="entry name" value="SAT4-like"/>
</dbReference>
<feature type="transmembrane region" description="Helical" evidence="7">
    <location>
        <begin position="79"/>
        <end position="101"/>
    </location>
</feature>
<feature type="domain" description="Rhodopsin" evidence="8">
    <location>
        <begin position="63"/>
        <end position="303"/>
    </location>
</feature>
<gene>
    <name evidence="9" type="ORF">QBC33DRAFT_586499</name>
</gene>
<organism evidence="9 10">
    <name type="scientific">Phialemonium atrogriseum</name>
    <dbReference type="NCBI Taxonomy" id="1093897"/>
    <lineage>
        <taxon>Eukaryota</taxon>
        <taxon>Fungi</taxon>
        <taxon>Dikarya</taxon>
        <taxon>Ascomycota</taxon>
        <taxon>Pezizomycotina</taxon>
        <taxon>Sordariomycetes</taxon>
        <taxon>Sordariomycetidae</taxon>
        <taxon>Cephalothecales</taxon>
        <taxon>Cephalothecaceae</taxon>
        <taxon>Phialemonium</taxon>
    </lineage>
</organism>
<evidence type="ECO:0000256" key="5">
    <source>
        <dbReference type="ARBA" id="ARBA00038359"/>
    </source>
</evidence>
<feature type="transmembrane region" description="Helical" evidence="7">
    <location>
        <begin position="239"/>
        <end position="261"/>
    </location>
</feature>
<evidence type="ECO:0000313" key="10">
    <source>
        <dbReference type="Proteomes" id="UP001244011"/>
    </source>
</evidence>
<sequence>MATGAGAEPAAALLLMGLANAINSTSSDLTTDPAPVPRTLWLQNLAIGIEIFAAVLSVTICLMRAYIRIVTRNLGWDDYWIFGAGLLCIAQTPISIIYIKWTYIGIHNAEIPPHDTVAAGLIAYVNGLIYNPILSMVKVSILLFLLRLAGTRPAVRFTIWVLMVFTICLMIAIFFCVIFVCSPVAYNWDRSIEGGTCFDKKPFTMWTGAVTIFTDLLTLALPFWIFLGLRMPRRVKVALLGVFALGFIVTAVGAVRLYFLYRNNYVPKEEDSNFSIGFVTNALETNLAVIAASGPALWPLARRWFPRAFDNLGLTRGYQGDIPDIEMTAKEVSGGSSSRKSKRRGSFGLGLLGGGGGRRSQGTGARSVRSGRGGGAGIHTNHSIGGSSFVPTTKNMRGDGARGHTEIRHYTPNESEEEIMAYNGIMRTTDYTVTHDEEGRRLRSSEAESGWYGHRNKPLVGVGGTRSDPALRSSMGSI</sequence>
<keyword evidence="3 7" id="KW-1133">Transmembrane helix</keyword>
<feature type="region of interest" description="Disordered" evidence="6">
    <location>
        <begin position="329"/>
        <end position="405"/>
    </location>
</feature>
<feature type="transmembrane region" description="Helical" evidence="7">
    <location>
        <begin position="121"/>
        <end position="145"/>
    </location>
</feature>
<dbReference type="InterPro" id="IPR049326">
    <property type="entry name" value="Rhodopsin_dom_fungi"/>
</dbReference>
<comment type="subcellular location">
    <subcellularLocation>
        <location evidence="1">Membrane</location>
        <topology evidence="1">Multi-pass membrane protein</topology>
    </subcellularLocation>
</comment>
<evidence type="ECO:0000256" key="7">
    <source>
        <dbReference type="SAM" id="Phobius"/>
    </source>
</evidence>
<dbReference type="Proteomes" id="UP001244011">
    <property type="component" value="Unassembled WGS sequence"/>
</dbReference>